<evidence type="ECO:0000256" key="5">
    <source>
        <dbReference type="SAM" id="MobiDB-lite"/>
    </source>
</evidence>
<dbReference type="RefSeq" id="XP_014169660.1">
    <property type="nucleotide sequence ID" value="XM_014314185.1"/>
</dbReference>
<feature type="region of interest" description="Disordered" evidence="5">
    <location>
        <begin position="856"/>
        <end position="884"/>
    </location>
</feature>
<evidence type="ECO:0000313" key="10">
    <source>
        <dbReference type="Proteomes" id="UP000007796"/>
    </source>
</evidence>
<feature type="signal peptide" evidence="7">
    <location>
        <begin position="1"/>
        <end position="22"/>
    </location>
</feature>
<dbReference type="PANTHER" id="PTHR39469:SF1">
    <property type="entry name" value="DUF4203 DOMAIN-CONTAINING PROTEIN"/>
    <property type="match status" value="1"/>
</dbReference>
<feature type="region of interest" description="Disordered" evidence="5">
    <location>
        <begin position="40"/>
        <end position="85"/>
    </location>
</feature>
<evidence type="ECO:0000313" key="9">
    <source>
        <dbReference type="EMBL" id="EFX00178.1"/>
    </source>
</evidence>
<name>F0XPZ0_GROCL</name>
<dbReference type="PANTHER" id="PTHR39469">
    <property type="entry name" value="CHROMOSOME 1, WHOLE GENOME SHOTGUN SEQUENCE"/>
    <property type="match status" value="1"/>
</dbReference>
<feature type="chain" id="PRO_5003264109" description="TM7S3/TM198-like domain-containing protein" evidence="7">
    <location>
        <begin position="23"/>
        <end position="1125"/>
    </location>
</feature>
<dbReference type="Pfam" id="PF13886">
    <property type="entry name" value="TM7S3_TM198"/>
    <property type="match status" value="1"/>
</dbReference>
<feature type="transmembrane region" description="Helical" evidence="6">
    <location>
        <begin position="196"/>
        <end position="214"/>
    </location>
</feature>
<feature type="compositionally biased region" description="Low complexity" evidence="5">
    <location>
        <begin position="861"/>
        <end position="883"/>
    </location>
</feature>
<evidence type="ECO:0000259" key="8">
    <source>
        <dbReference type="Pfam" id="PF13886"/>
    </source>
</evidence>
<feature type="region of interest" description="Disordered" evidence="5">
    <location>
        <begin position="374"/>
        <end position="440"/>
    </location>
</feature>
<feature type="transmembrane region" description="Helical" evidence="6">
    <location>
        <begin position="246"/>
        <end position="265"/>
    </location>
</feature>
<protein>
    <recommendedName>
        <fullName evidence="8">TM7S3/TM198-like domain-containing protein</fullName>
    </recommendedName>
</protein>
<dbReference type="GeneID" id="25980696"/>
<feature type="region of interest" description="Disordered" evidence="5">
    <location>
        <begin position="702"/>
        <end position="819"/>
    </location>
</feature>
<feature type="transmembrane region" description="Helical" evidence="6">
    <location>
        <begin position="272"/>
        <end position="293"/>
    </location>
</feature>
<dbReference type="OrthoDB" id="102260at2759"/>
<feature type="transmembrane region" description="Helical" evidence="6">
    <location>
        <begin position="137"/>
        <end position="157"/>
    </location>
</feature>
<accession>F0XPZ0</accession>
<feature type="domain" description="TM7S3/TM198-like" evidence="8">
    <location>
        <begin position="142"/>
        <end position="345"/>
    </location>
</feature>
<dbReference type="GO" id="GO:0016020">
    <property type="term" value="C:membrane"/>
    <property type="evidence" value="ECO:0007669"/>
    <property type="project" value="UniProtKB-SubCell"/>
</dbReference>
<feature type="compositionally biased region" description="Low complexity" evidence="5">
    <location>
        <begin position="47"/>
        <end position="66"/>
    </location>
</feature>
<evidence type="ECO:0000256" key="3">
    <source>
        <dbReference type="ARBA" id="ARBA00022989"/>
    </source>
</evidence>
<feature type="compositionally biased region" description="Low complexity" evidence="5">
    <location>
        <begin position="74"/>
        <end position="85"/>
    </location>
</feature>
<organism evidence="10">
    <name type="scientific">Grosmannia clavigera (strain kw1407 / UAMH 11150)</name>
    <name type="common">Blue stain fungus</name>
    <name type="synonym">Graphiocladiella clavigera</name>
    <dbReference type="NCBI Taxonomy" id="655863"/>
    <lineage>
        <taxon>Eukaryota</taxon>
        <taxon>Fungi</taxon>
        <taxon>Dikarya</taxon>
        <taxon>Ascomycota</taxon>
        <taxon>Pezizomycotina</taxon>
        <taxon>Sordariomycetes</taxon>
        <taxon>Sordariomycetidae</taxon>
        <taxon>Ophiostomatales</taxon>
        <taxon>Ophiostomataceae</taxon>
        <taxon>Leptographium</taxon>
    </lineage>
</organism>
<keyword evidence="4 6" id="KW-0472">Membrane</keyword>
<proteinExistence type="predicted"/>
<dbReference type="AlphaFoldDB" id="F0XPZ0"/>
<feature type="compositionally biased region" description="Polar residues" evidence="5">
    <location>
        <begin position="400"/>
        <end position="411"/>
    </location>
</feature>
<feature type="region of interest" description="Disordered" evidence="5">
    <location>
        <begin position="542"/>
        <end position="563"/>
    </location>
</feature>
<feature type="compositionally biased region" description="Basic and acidic residues" evidence="5">
    <location>
        <begin position="374"/>
        <end position="393"/>
    </location>
</feature>
<keyword evidence="10" id="KW-1185">Reference proteome</keyword>
<keyword evidence="7" id="KW-0732">Signal</keyword>
<feature type="compositionally biased region" description="Acidic residues" evidence="5">
    <location>
        <begin position="662"/>
        <end position="671"/>
    </location>
</feature>
<dbReference type="EMBL" id="GL629801">
    <property type="protein sequence ID" value="EFX00178.1"/>
    <property type="molecule type" value="Genomic_DNA"/>
</dbReference>
<keyword evidence="2 6" id="KW-0812">Transmembrane</keyword>
<dbReference type="InParanoid" id="F0XPZ0"/>
<dbReference type="Proteomes" id="UP000007796">
    <property type="component" value="Unassembled WGS sequence"/>
</dbReference>
<feature type="transmembrane region" description="Helical" evidence="6">
    <location>
        <begin position="164"/>
        <end position="184"/>
    </location>
</feature>
<feature type="region of interest" description="Disordered" evidence="5">
    <location>
        <begin position="596"/>
        <end position="680"/>
    </location>
</feature>
<feature type="compositionally biased region" description="Basic and acidic residues" evidence="5">
    <location>
        <begin position="612"/>
        <end position="623"/>
    </location>
</feature>
<evidence type="ECO:0000256" key="7">
    <source>
        <dbReference type="SAM" id="SignalP"/>
    </source>
</evidence>
<dbReference type="InterPro" id="IPR025256">
    <property type="entry name" value="TM7S3/TM198-like_dom"/>
</dbReference>
<keyword evidence="3 6" id="KW-1133">Transmembrane helix</keyword>
<reference evidence="9 10" key="1">
    <citation type="journal article" date="2011" name="Proc. Natl. Acad. Sci. U.S.A.">
        <title>Genome and transcriptome analyses of the mountain pine beetle-fungal symbiont Grosmannia clavigera, a lodgepole pine pathogen.</title>
        <authorList>
            <person name="DiGuistini S."/>
            <person name="Wang Y."/>
            <person name="Liao N.Y."/>
            <person name="Taylor G."/>
            <person name="Tanguay P."/>
            <person name="Feau N."/>
            <person name="Henrissat B."/>
            <person name="Chan S.K."/>
            <person name="Hesse-Orce U."/>
            <person name="Alamouti S.M."/>
            <person name="Tsui C.K.M."/>
            <person name="Docking R.T."/>
            <person name="Levasseur A."/>
            <person name="Haridas S."/>
            <person name="Robertson G."/>
            <person name="Birol I."/>
            <person name="Holt R.A."/>
            <person name="Marra M.A."/>
            <person name="Hamelin R.C."/>
            <person name="Hirst M."/>
            <person name="Jones S.J.M."/>
            <person name="Bohlmann J."/>
            <person name="Breuil C."/>
        </authorList>
    </citation>
    <scope>NUCLEOTIDE SEQUENCE [LARGE SCALE GENOMIC DNA]</scope>
    <source>
        <strain evidence="10">kw1407 / UAMH 11150</strain>
    </source>
</reference>
<evidence type="ECO:0000256" key="2">
    <source>
        <dbReference type="ARBA" id="ARBA00022692"/>
    </source>
</evidence>
<evidence type="ECO:0000256" key="4">
    <source>
        <dbReference type="ARBA" id="ARBA00023136"/>
    </source>
</evidence>
<evidence type="ECO:0000256" key="6">
    <source>
        <dbReference type="SAM" id="Phobius"/>
    </source>
</evidence>
<feature type="transmembrane region" description="Helical" evidence="6">
    <location>
        <begin position="221"/>
        <end position="240"/>
    </location>
</feature>
<evidence type="ECO:0000256" key="1">
    <source>
        <dbReference type="ARBA" id="ARBA00004141"/>
    </source>
</evidence>
<dbReference type="STRING" id="655863.F0XPZ0"/>
<dbReference type="HOGENOM" id="CLU_003667_0_0_1"/>
<gene>
    <name evidence="9" type="ORF">CMQ_7180</name>
</gene>
<sequence length="1125" mass="120199">MLPRRHWLVALCSLLYVDLALAGVINPLLQRRAEQSTTAAAAKTEDASSSASPVATSSTAATATSSDGAENRKSTSASHATTTATATATTSASTSTLLSSVQASSTIVSTTSSLNLTFYNSTIASGQLPLKPEVTPGWGVAGAIMIITGVVYALIGIKKRSLHICLSTAYMTSLGTTVLIIYVMSPPFSHAVQGGFVAAAVCTGLILGGGAFLFKEITEGLGCMLGGFCFSMWLLCLHKGGLLPHSTGKIIFIVAFTIGFFAFYCSHWTRQYALIACISFSGATVTVLGIDAFSRAGLKEFWAYIWNLNNNLFPLGADTYPLTRGIRVEIAVIIVIFLAGIVSQLKLWHIVQERRAKRDAERAEDERALQLKDEEQGRRFEETNARERKEWEAKYGNGETGSNKHNSTTDSGVGDMGTEKGVSIERPSRPQSRMQGAEDDLEAASEPIELVDMQPQPKAAAEMILEHDAKDGALTVCVAADDYPEGMQPSETGVDGVAPTADVAAGSTQKSIRKVSNDSAGVWAAGPEIVPLPFKIPTTVHEEEAEAGENCTTGQGDNDDRSSVATFADEDEVIVSAYPHRRSLAKRLSQGSADLLRGLSKRASPTQIRSNDGTERNESKEELLSSPQSTALLQDEKDKDDSSSLAATIDETSSKDSYSVRDEEEDVDVIEEQSPHNSEVHTELSVAIETVEPVATTAIQQQETTELSAADLPTKIQQDETMPETPNRKTPSAASAEWTPLLEANQRPQPVQAVEAVAGAKEEEATTPTDSAAHGNETPRPVNVDELQQTAETGTPAPAAPRRSSLPVASRSGSYQSLGNMPAAVRGSVGGGFRSISSGHLARHTSALHNEPIAEEDDAASADADGHSPTSPTSPGLTPYSGPQTLIGRREMLLRSKSQGFYIGGPITQHIEASMSMPVIPSSGTSDNGSGSAHDLTTADLDDLPMNKRHEIMMRQQSYASIVGADGNGGSVVQTPMAGIVAFDSHQPKRGQAKMATNTARQSQLAAFRSSVALDLNGLIQAPAQAETGSPRLRESVSAHVLQNRSTSTASLMPTPQDVAHVKQSIEQQRNYMLGLREAEAQRREIKLQDKARTERAFEERMRKGDLMAAHRDAMRRMQASAREL</sequence>
<comment type="subcellular location">
    <subcellularLocation>
        <location evidence="1">Membrane</location>
        <topology evidence="1">Multi-pass membrane protein</topology>
    </subcellularLocation>
</comment>
<feature type="compositionally biased region" description="Low complexity" evidence="5">
    <location>
        <begin position="796"/>
        <end position="812"/>
    </location>
</feature>
<feature type="compositionally biased region" description="Basic and acidic residues" evidence="5">
    <location>
        <begin position="652"/>
        <end position="661"/>
    </location>
</feature>
<dbReference type="eggNOG" id="ENOG502RXUE">
    <property type="taxonomic scope" value="Eukaryota"/>
</dbReference>